<dbReference type="GO" id="GO:0000271">
    <property type="term" value="P:polysaccharide biosynthetic process"/>
    <property type="evidence" value="ECO:0007669"/>
    <property type="project" value="TreeGrafter"/>
</dbReference>
<organism evidence="3">
    <name type="scientific">marine metagenome</name>
    <dbReference type="NCBI Taxonomy" id="408172"/>
    <lineage>
        <taxon>unclassified sequences</taxon>
        <taxon>metagenomes</taxon>
        <taxon>ecological metagenomes</taxon>
    </lineage>
</organism>
<accession>A0A382KPP6</accession>
<gene>
    <name evidence="3" type="ORF">METZ01_LOCUS279093</name>
</gene>
<dbReference type="EMBL" id="UINC01081935">
    <property type="protein sequence ID" value="SVC26239.1"/>
    <property type="molecule type" value="Genomic_DNA"/>
</dbReference>
<dbReference type="CDD" id="cd00616">
    <property type="entry name" value="AHBA_syn"/>
    <property type="match status" value="1"/>
</dbReference>
<dbReference type="AlphaFoldDB" id="A0A382KPP6"/>
<evidence type="ECO:0000256" key="2">
    <source>
        <dbReference type="ARBA" id="ARBA00037999"/>
    </source>
</evidence>
<dbReference type="InterPro" id="IPR000653">
    <property type="entry name" value="DegT/StrS_aminotransferase"/>
</dbReference>
<protein>
    <submittedName>
        <fullName evidence="3">Uncharacterized protein</fullName>
    </submittedName>
</protein>
<dbReference type="Pfam" id="PF01041">
    <property type="entry name" value="DegT_DnrJ_EryC1"/>
    <property type="match status" value="1"/>
</dbReference>
<sequence>MSDIVVPLADLQRAYEALKPEIDDRIREVTSSGNYILGENVTAFEQAAAEHLGVKYTITVASGTDALHLAIVAARIGPGHEVITTPFTFAATLEAIEYVGARPVLVDIDPDTFNIDANLIEDAITPQTRAILPVHLFGLPANMEQIMDIAKRRGLLVIEDCAHSFGAHLNGTATGNFGLAGAFSFYPSKALSCFGDGGMVVTNDAKFNRRLLQLRNHGNDDAGEHVILGFNSRLDEIHAAILRIKLPLLDDMNEKRRRIAKRYNATLAGTAAEIPQAGKDAHRIYNYYTILVADRDRLRERLQRAGISSAIYYAKPLHKHTYFSGSCIYEALPQAEDIADRCLSLPIFPEMTDAEVEHVATTTANLIA</sequence>
<dbReference type="SUPFAM" id="SSF53383">
    <property type="entry name" value="PLP-dependent transferases"/>
    <property type="match status" value="1"/>
</dbReference>
<keyword evidence="1" id="KW-0663">Pyridoxal phosphate</keyword>
<dbReference type="Gene3D" id="3.90.1150.10">
    <property type="entry name" value="Aspartate Aminotransferase, domain 1"/>
    <property type="match status" value="1"/>
</dbReference>
<evidence type="ECO:0000313" key="3">
    <source>
        <dbReference type="EMBL" id="SVC26239.1"/>
    </source>
</evidence>
<dbReference type="InterPro" id="IPR015424">
    <property type="entry name" value="PyrdxlP-dep_Trfase"/>
</dbReference>
<dbReference type="PANTHER" id="PTHR30244">
    <property type="entry name" value="TRANSAMINASE"/>
    <property type="match status" value="1"/>
</dbReference>
<name>A0A382KPP6_9ZZZZ</name>
<dbReference type="FunFam" id="3.40.640.10:FF:000089">
    <property type="entry name" value="Aminotransferase, DegT/DnrJ/EryC1/StrS family"/>
    <property type="match status" value="1"/>
</dbReference>
<dbReference type="Gene3D" id="3.40.640.10">
    <property type="entry name" value="Type I PLP-dependent aspartate aminotransferase-like (Major domain)"/>
    <property type="match status" value="1"/>
</dbReference>
<proteinExistence type="inferred from homology"/>
<dbReference type="GO" id="GO:0008483">
    <property type="term" value="F:transaminase activity"/>
    <property type="evidence" value="ECO:0007669"/>
    <property type="project" value="TreeGrafter"/>
</dbReference>
<dbReference type="InterPro" id="IPR015422">
    <property type="entry name" value="PyrdxlP-dep_Trfase_small"/>
</dbReference>
<dbReference type="PANTHER" id="PTHR30244:SF36">
    <property type="entry name" value="3-OXO-GLUCOSE-6-PHOSPHATE:GLUTAMATE AMINOTRANSFERASE"/>
    <property type="match status" value="1"/>
</dbReference>
<dbReference type="InterPro" id="IPR015421">
    <property type="entry name" value="PyrdxlP-dep_Trfase_major"/>
</dbReference>
<reference evidence="3" key="1">
    <citation type="submission" date="2018-05" db="EMBL/GenBank/DDBJ databases">
        <authorList>
            <person name="Lanie J.A."/>
            <person name="Ng W.-L."/>
            <person name="Kazmierczak K.M."/>
            <person name="Andrzejewski T.M."/>
            <person name="Davidsen T.M."/>
            <person name="Wayne K.J."/>
            <person name="Tettelin H."/>
            <person name="Glass J.I."/>
            <person name="Rusch D."/>
            <person name="Podicherti R."/>
            <person name="Tsui H.-C.T."/>
            <person name="Winkler M.E."/>
        </authorList>
    </citation>
    <scope>NUCLEOTIDE SEQUENCE</scope>
</reference>
<dbReference type="PIRSF" id="PIRSF000390">
    <property type="entry name" value="PLP_StrS"/>
    <property type="match status" value="1"/>
</dbReference>
<dbReference type="GO" id="GO:0030170">
    <property type="term" value="F:pyridoxal phosphate binding"/>
    <property type="evidence" value="ECO:0007669"/>
    <property type="project" value="UniProtKB-ARBA"/>
</dbReference>
<comment type="similarity">
    <text evidence="2">Belongs to the DegT/DnrJ/EryC1 family.</text>
</comment>
<evidence type="ECO:0000256" key="1">
    <source>
        <dbReference type="ARBA" id="ARBA00022898"/>
    </source>
</evidence>